<dbReference type="NCBIfam" id="TIGR03170">
    <property type="entry name" value="flgA_cterm"/>
    <property type="match status" value="1"/>
</dbReference>
<dbReference type="InterPro" id="IPR013974">
    <property type="entry name" value="SAF"/>
</dbReference>
<dbReference type="PANTHER" id="PTHR36307">
    <property type="entry name" value="FLAGELLA BASAL BODY P-RING FORMATION PROTEIN FLGA"/>
    <property type="match status" value="1"/>
</dbReference>
<dbReference type="AlphaFoldDB" id="A0A0S4L6T8"/>
<keyword evidence="5" id="KW-0966">Cell projection</keyword>
<evidence type="ECO:0000256" key="1">
    <source>
        <dbReference type="ARBA" id="ARBA00004418"/>
    </source>
</evidence>
<dbReference type="OrthoDB" id="9793650at2"/>
<evidence type="ECO:0000259" key="4">
    <source>
        <dbReference type="SMART" id="SM00858"/>
    </source>
</evidence>
<dbReference type="SMART" id="SM00858">
    <property type="entry name" value="SAF"/>
    <property type="match status" value="1"/>
</dbReference>
<keyword evidence="3" id="KW-0574">Periplasm</keyword>
<keyword evidence="5" id="KW-0969">Cilium</keyword>
<dbReference type="Gene3D" id="3.90.1210.10">
    <property type="entry name" value="Antifreeze-like/N-acetylneuraminic acid synthase C-terminal domain"/>
    <property type="match status" value="1"/>
</dbReference>
<dbReference type="STRING" id="1742973.COMA2_10182"/>
<keyword evidence="6" id="KW-1185">Reference proteome</keyword>
<sequence length="265" mass="28648">MSRFWLMLIVLLSPGGFDVMTSSAGSSESRSIASSPRGSIHRAADTVADRATVSEVTPDLIRKAVQTYLTDEWGRKVKTVQVTVLEPAEPVMIPGGTVELHVAPNSMEEGLGRRMFHVEAVAHGKARKTIRVVADIAAMIDAVVVTRFLKTDELIDMGDLKTIGLRVHQLNHPFMTDPAEVIGKSASRPLPPDTPLRPAFVKLPLVVKKGDRVLIEARRGGLSIRAYGVTKASGQVGQTVMVANLDSGRELRAKVVAPSLVEVEF</sequence>
<dbReference type="GO" id="GO:0042597">
    <property type="term" value="C:periplasmic space"/>
    <property type="evidence" value="ECO:0007669"/>
    <property type="project" value="UniProtKB-SubCell"/>
</dbReference>
<dbReference type="Pfam" id="PF13144">
    <property type="entry name" value="ChapFlgA"/>
    <property type="match status" value="1"/>
</dbReference>
<keyword evidence="5" id="KW-0282">Flagellum</keyword>
<feature type="domain" description="SAF" evidence="4">
    <location>
        <begin position="140"/>
        <end position="202"/>
    </location>
</feature>
<protein>
    <submittedName>
        <fullName evidence="5">Putative Flagella basal body P-ring formation protein FlgA</fullName>
    </submittedName>
</protein>
<dbReference type="Gene3D" id="2.30.30.760">
    <property type="match status" value="1"/>
</dbReference>
<evidence type="ECO:0000256" key="3">
    <source>
        <dbReference type="ARBA" id="ARBA00022764"/>
    </source>
</evidence>
<dbReference type="CDD" id="cd11614">
    <property type="entry name" value="SAF_CpaB_FlgA_like"/>
    <property type="match status" value="1"/>
</dbReference>
<evidence type="ECO:0000313" key="6">
    <source>
        <dbReference type="Proteomes" id="UP000198736"/>
    </source>
</evidence>
<organism evidence="5 6">
    <name type="scientific">Candidatus Nitrospira nitrificans</name>
    <dbReference type="NCBI Taxonomy" id="1742973"/>
    <lineage>
        <taxon>Bacteria</taxon>
        <taxon>Pseudomonadati</taxon>
        <taxon>Nitrospirota</taxon>
        <taxon>Nitrospiria</taxon>
        <taxon>Nitrospirales</taxon>
        <taxon>Nitrospiraceae</taxon>
        <taxon>Nitrospira</taxon>
    </lineage>
</organism>
<proteinExistence type="predicted"/>
<evidence type="ECO:0000256" key="2">
    <source>
        <dbReference type="ARBA" id="ARBA00022729"/>
    </source>
</evidence>
<keyword evidence="2" id="KW-0732">Signal</keyword>
<dbReference type="InterPro" id="IPR017585">
    <property type="entry name" value="SAF_FlgA"/>
</dbReference>
<dbReference type="Proteomes" id="UP000198736">
    <property type="component" value="Unassembled WGS sequence"/>
</dbReference>
<gene>
    <name evidence="5" type="ORF">COMA2_10182</name>
</gene>
<comment type="subcellular location">
    <subcellularLocation>
        <location evidence="1">Periplasm</location>
    </subcellularLocation>
</comment>
<dbReference type="RefSeq" id="WP_090893798.1">
    <property type="nucleotide sequence ID" value="NZ_CZPZ01000001.1"/>
</dbReference>
<dbReference type="EMBL" id="CZPZ01000001">
    <property type="protein sequence ID" value="CUS31574.1"/>
    <property type="molecule type" value="Genomic_DNA"/>
</dbReference>
<reference evidence="6" key="1">
    <citation type="submission" date="2015-10" db="EMBL/GenBank/DDBJ databases">
        <authorList>
            <person name="Luecker S."/>
            <person name="Luecker S."/>
        </authorList>
    </citation>
    <scope>NUCLEOTIDE SEQUENCE [LARGE SCALE GENOMIC DNA]</scope>
</reference>
<dbReference type="PANTHER" id="PTHR36307:SF1">
    <property type="entry name" value="FLAGELLA BASAL BODY P-RING FORMATION PROTEIN FLGA"/>
    <property type="match status" value="1"/>
</dbReference>
<dbReference type="GO" id="GO:0044780">
    <property type="term" value="P:bacterial-type flagellum assembly"/>
    <property type="evidence" value="ECO:0007669"/>
    <property type="project" value="InterPro"/>
</dbReference>
<name>A0A0S4L6T8_9BACT</name>
<accession>A0A0S4L6T8</accession>
<evidence type="ECO:0000313" key="5">
    <source>
        <dbReference type="EMBL" id="CUS31574.1"/>
    </source>
</evidence>
<dbReference type="InterPro" id="IPR039246">
    <property type="entry name" value="Flagellar_FlgA"/>
</dbReference>